<dbReference type="RefSeq" id="WP_145105508.1">
    <property type="nucleotide sequence ID" value="NZ_CP036349.1"/>
</dbReference>
<keyword evidence="4" id="KW-1185">Reference proteome</keyword>
<sequence length="236" mass="23909" precursor="true">MKRFFSLALVLGLAAVQSASAATVFYDFGDSNQQTPVNYNNVVVNPPGQLSIADSVDSDGSLTGITASASGFFTGSNTGGPQTPTGDAAIFAATATRDNAFGHAGAFGANPLTPQGTVVFGGLDGSGATAYDITIFAGRNSTPNLRETQYDISGLASTSLLLEPANNTSNVVTAAGVIPSLAGTITLIAKPGPNNNSPEQFYYLGAVRLVSAPAIPEPASLAIAGLASAGFLFRRR</sequence>
<protein>
    <recommendedName>
        <fullName evidence="2">Ice-binding protein C-terminal domain-containing protein</fullName>
    </recommendedName>
</protein>
<dbReference type="Pfam" id="PF07589">
    <property type="entry name" value="PEP-CTERM"/>
    <property type="match status" value="1"/>
</dbReference>
<feature type="domain" description="Ice-binding protein C-terminal" evidence="2">
    <location>
        <begin position="214"/>
        <end position="236"/>
    </location>
</feature>
<gene>
    <name evidence="3" type="ORF">Spa11_01720</name>
</gene>
<dbReference type="AlphaFoldDB" id="A0A518K2J2"/>
<dbReference type="Proteomes" id="UP000316426">
    <property type="component" value="Chromosome"/>
</dbReference>
<dbReference type="InterPro" id="IPR013424">
    <property type="entry name" value="Ice-binding_C"/>
</dbReference>
<proteinExistence type="predicted"/>
<feature type="chain" id="PRO_5021992235" description="Ice-binding protein C-terminal domain-containing protein" evidence="1">
    <location>
        <begin position="22"/>
        <end position="236"/>
    </location>
</feature>
<dbReference type="KEGG" id="bmei:Spa11_01720"/>
<name>A0A518K2J2_9BACT</name>
<dbReference type="EMBL" id="CP036349">
    <property type="protein sequence ID" value="QDV72002.1"/>
    <property type="molecule type" value="Genomic_DNA"/>
</dbReference>
<evidence type="ECO:0000256" key="1">
    <source>
        <dbReference type="SAM" id="SignalP"/>
    </source>
</evidence>
<evidence type="ECO:0000313" key="4">
    <source>
        <dbReference type="Proteomes" id="UP000316426"/>
    </source>
</evidence>
<accession>A0A518K2J2</accession>
<reference evidence="3 4" key="1">
    <citation type="submission" date="2019-02" db="EMBL/GenBank/DDBJ databases">
        <title>Deep-cultivation of Planctomycetes and their phenomic and genomic characterization uncovers novel biology.</title>
        <authorList>
            <person name="Wiegand S."/>
            <person name="Jogler M."/>
            <person name="Boedeker C."/>
            <person name="Pinto D."/>
            <person name="Vollmers J."/>
            <person name="Rivas-Marin E."/>
            <person name="Kohn T."/>
            <person name="Peeters S.H."/>
            <person name="Heuer A."/>
            <person name="Rast P."/>
            <person name="Oberbeckmann S."/>
            <person name="Bunk B."/>
            <person name="Jeske O."/>
            <person name="Meyerdierks A."/>
            <person name="Storesund J.E."/>
            <person name="Kallscheuer N."/>
            <person name="Luecker S."/>
            <person name="Lage O.M."/>
            <person name="Pohl T."/>
            <person name="Merkel B.J."/>
            <person name="Hornburger P."/>
            <person name="Mueller R.-W."/>
            <person name="Bruemmer F."/>
            <person name="Labrenz M."/>
            <person name="Spormann A.M."/>
            <person name="Op den Camp H."/>
            <person name="Overmann J."/>
            <person name="Amann R."/>
            <person name="Jetten M.S.M."/>
            <person name="Mascher T."/>
            <person name="Medema M.H."/>
            <person name="Devos D.P."/>
            <person name="Kaster A.-K."/>
            <person name="Ovreas L."/>
            <person name="Rohde M."/>
            <person name="Galperin M.Y."/>
            <person name="Jogler C."/>
        </authorList>
    </citation>
    <scope>NUCLEOTIDE SEQUENCE [LARGE SCALE GENOMIC DNA]</scope>
    <source>
        <strain evidence="3 4">Spa11</strain>
    </source>
</reference>
<feature type="signal peptide" evidence="1">
    <location>
        <begin position="1"/>
        <end position="21"/>
    </location>
</feature>
<evidence type="ECO:0000259" key="2">
    <source>
        <dbReference type="Pfam" id="PF07589"/>
    </source>
</evidence>
<evidence type="ECO:0000313" key="3">
    <source>
        <dbReference type="EMBL" id="QDV72002.1"/>
    </source>
</evidence>
<organism evidence="3 4">
    <name type="scientific">Botrimarina mediterranea</name>
    <dbReference type="NCBI Taxonomy" id="2528022"/>
    <lineage>
        <taxon>Bacteria</taxon>
        <taxon>Pseudomonadati</taxon>
        <taxon>Planctomycetota</taxon>
        <taxon>Planctomycetia</taxon>
        <taxon>Pirellulales</taxon>
        <taxon>Lacipirellulaceae</taxon>
        <taxon>Botrimarina</taxon>
    </lineage>
</organism>
<keyword evidence="1" id="KW-0732">Signal</keyword>